<feature type="domain" description="Pesticidal crystal protein" evidence="8">
    <location>
        <begin position="106"/>
        <end position="337"/>
    </location>
</feature>
<feature type="compositionally biased region" description="Basic and acidic residues" evidence="5">
    <location>
        <begin position="33"/>
        <end position="43"/>
    </location>
</feature>
<dbReference type="SUPFAM" id="SSF56849">
    <property type="entry name" value="delta-Endotoxin (insectocide), N-terminal domain"/>
    <property type="match status" value="1"/>
</dbReference>
<sequence length="798" mass="89914">MKKKYKKILSMTVAASVFTGAYIPTANTVFAETEQKEDSKENQIKNGDPNNPLWDSKAWFDNPYKGVTLDQFINAFNNNQWRPLLTDIQQKKDAGSGTLAFLKGMMTTGLSLLPPPASLLASIWDVFMPATSSNQTDMWKQLEEYIKTNIDSKITDYHSYLMGANFSRATSYLEDYQRVLQIYNDSRNSFARVEEPGTPVIEAARAADREFKGFIKVIQTPEKSTDSVYQQITAPIFVQAANAHLLLLRDIILNAEEWGMDKNQLEGYKDQQKQLIREYTDYAMRVYNDGLEKRKKEAEQINTQEKYRNTDRWNHINEYVREYTLSVLDFVALFPSTDPSAYSRGAMLNNSRQIYSDIGGKVQPKERTWQDINNILASQEYKGGLMELDIRDFDRIDAIRPWYSNRVVGGSNYSTPGWVGNTNGGILRDKIHAYSNPLTKVTMGSEITPFHLTITHDNGKTYPRFGTSISGAGKEKVSTFEFPNQMISLVHAFNRSTQSGFDGIDAVVFGFADKRLTLGTELMTNMITSIPAEMYSRGMSNFKPQVEPIHAQQKAMKTDTTNSYLGYSVTTYKEQEYKIRYRVAANETSTIRLSHNGSAVGETTIPTTGHAADTVKGEYGYYKIIEGPTVKLKWGTNDLKIENTKGKFSLDHIELEPVEKDEVIAQDNFDKQRLTWTNIGGIVDGGVTGKAGRIESNGDTWTYIENQVASNSKYTLSMKVKLESTDKNKLQNVTIFTDNAAGERIKKTVELKGGAGYRELKLDFITKRNLGRTHVGILTSGGTSRVLFDDVKVIGAKK</sequence>
<keyword evidence="10" id="KW-1185">Reference proteome</keyword>
<dbReference type="InterPro" id="IPR038979">
    <property type="entry name" value="Pest_crys"/>
</dbReference>
<evidence type="ECO:0000256" key="2">
    <source>
        <dbReference type="ARBA" id="ARBA00022656"/>
    </source>
</evidence>
<dbReference type="EMBL" id="JAEOAH010000003">
    <property type="protein sequence ID" value="MBK3493893.1"/>
    <property type="molecule type" value="Genomic_DNA"/>
</dbReference>
<name>A0ABS1H4B0_9BACL</name>
<evidence type="ECO:0000256" key="1">
    <source>
        <dbReference type="ARBA" id="ARBA00007819"/>
    </source>
</evidence>
<dbReference type="Gene3D" id="2.60.120.260">
    <property type="entry name" value="Galactose-binding domain-like"/>
    <property type="match status" value="2"/>
</dbReference>
<evidence type="ECO:0000259" key="7">
    <source>
        <dbReference type="Pfam" id="PF03944"/>
    </source>
</evidence>
<keyword evidence="4" id="KW-0843">Virulence</keyword>
<evidence type="ECO:0000259" key="8">
    <source>
        <dbReference type="Pfam" id="PF03945"/>
    </source>
</evidence>
<organism evidence="9 10">
    <name type="scientific">Viridibacillus soli</name>
    <dbReference type="NCBI Taxonomy" id="2798301"/>
    <lineage>
        <taxon>Bacteria</taxon>
        <taxon>Bacillati</taxon>
        <taxon>Bacillota</taxon>
        <taxon>Bacilli</taxon>
        <taxon>Bacillales</taxon>
        <taxon>Caryophanaceae</taxon>
        <taxon>Viridibacillus</taxon>
    </lineage>
</organism>
<evidence type="ECO:0008006" key="11">
    <source>
        <dbReference type="Google" id="ProtNLM"/>
    </source>
</evidence>
<reference evidence="9 10" key="1">
    <citation type="submission" date="2020-12" db="EMBL/GenBank/DDBJ databases">
        <title>YIM B01967 draft genome.</title>
        <authorList>
            <person name="Yan X."/>
        </authorList>
    </citation>
    <scope>NUCLEOTIDE SEQUENCE [LARGE SCALE GENOMIC DNA]</scope>
    <source>
        <strain evidence="9 10">YIM B01967</strain>
    </source>
</reference>
<evidence type="ECO:0000256" key="6">
    <source>
        <dbReference type="SAM" id="SignalP"/>
    </source>
</evidence>
<feature type="signal peptide" evidence="6">
    <location>
        <begin position="1"/>
        <end position="31"/>
    </location>
</feature>
<evidence type="ECO:0000256" key="4">
    <source>
        <dbReference type="ARBA" id="ARBA00023026"/>
    </source>
</evidence>
<dbReference type="Gene3D" id="1.20.190.10">
    <property type="entry name" value="Pesticidal crystal protein, N-terminal domain"/>
    <property type="match status" value="1"/>
</dbReference>
<evidence type="ECO:0000256" key="3">
    <source>
        <dbReference type="ARBA" id="ARBA00022969"/>
    </source>
</evidence>
<keyword evidence="2" id="KW-0800">Toxin</keyword>
<evidence type="ECO:0000256" key="5">
    <source>
        <dbReference type="SAM" id="MobiDB-lite"/>
    </source>
</evidence>
<protein>
    <recommendedName>
        <fullName evidence="11">Crystaline entomocidal protoxin</fullName>
    </recommendedName>
</protein>
<dbReference type="InterPro" id="IPR005639">
    <property type="entry name" value="Pest_crys_dom_I"/>
</dbReference>
<feature type="domain" description="Pesticidal crystal protein" evidence="7">
    <location>
        <begin position="527"/>
        <end position="659"/>
    </location>
</feature>
<accession>A0ABS1H4B0</accession>
<dbReference type="InterPro" id="IPR008979">
    <property type="entry name" value="Galactose-bd-like_sf"/>
</dbReference>
<feature type="chain" id="PRO_5045676751" description="Crystaline entomocidal protoxin" evidence="6">
    <location>
        <begin position="32"/>
        <end position="798"/>
    </location>
</feature>
<comment type="similarity">
    <text evidence="1">Belongs to the delta endotoxin family.</text>
</comment>
<evidence type="ECO:0000313" key="10">
    <source>
        <dbReference type="Proteomes" id="UP000618943"/>
    </source>
</evidence>
<comment type="caution">
    <text evidence="9">The sequence shown here is derived from an EMBL/GenBank/DDBJ whole genome shotgun (WGS) entry which is preliminary data.</text>
</comment>
<dbReference type="RefSeq" id="WP_200747901.1">
    <property type="nucleotide sequence ID" value="NZ_JAEOAH010000003.1"/>
</dbReference>
<gene>
    <name evidence="9" type="ORF">JFL43_03275</name>
</gene>
<feature type="region of interest" description="Disordered" evidence="5">
    <location>
        <begin position="33"/>
        <end position="54"/>
    </location>
</feature>
<proteinExistence type="inferred from homology"/>
<dbReference type="Proteomes" id="UP000618943">
    <property type="component" value="Unassembled WGS sequence"/>
</dbReference>
<dbReference type="Pfam" id="PF03944">
    <property type="entry name" value="Endotoxin_C"/>
    <property type="match status" value="1"/>
</dbReference>
<dbReference type="InterPro" id="IPR005638">
    <property type="entry name" value="Pest_crys_dom-III"/>
</dbReference>
<keyword evidence="6" id="KW-0732">Signal</keyword>
<evidence type="ECO:0000313" key="9">
    <source>
        <dbReference type="EMBL" id="MBK3493893.1"/>
    </source>
</evidence>
<keyword evidence="3" id="KW-0749">Sporulation</keyword>
<dbReference type="Pfam" id="PF03945">
    <property type="entry name" value="Endotoxin_N"/>
    <property type="match status" value="1"/>
</dbReference>
<dbReference type="SUPFAM" id="SSF49785">
    <property type="entry name" value="Galactose-binding domain-like"/>
    <property type="match status" value="1"/>
</dbReference>
<dbReference type="PANTHER" id="PTHR37003">
    <property type="entry name" value="ENDOTOXIN_N DOMAIN-CONTAINING PROTEIN-RELATED"/>
    <property type="match status" value="1"/>
</dbReference>
<dbReference type="InterPro" id="IPR036716">
    <property type="entry name" value="Pest_crys_N_sf"/>
</dbReference>
<dbReference type="PANTHER" id="PTHR37003:SF2">
    <property type="entry name" value="PESTICIDAL CRYSTAL PROTEIN N-TERMINAL DOMAIN-CONTAINING PROTEIN"/>
    <property type="match status" value="1"/>
</dbReference>